<evidence type="ECO:0000256" key="1">
    <source>
        <dbReference type="SAM" id="MobiDB-lite"/>
    </source>
</evidence>
<reference evidence="2 3" key="1">
    <citation type="submission" date="2019-02" db="EMBL/GenBank/DDBJ databases">
        <title>Bacterial novel species isolated from soil.</title>
        <authorList>
            <person name="Jung H.-Y."/>
        </authorList>
    </citation>
    <scope>NUCLEOTIDE SEQUENCE [LARGE SCALE GENOMIC DNA]</scope>
    <source>
        <strain evidence="2 3">1-3-3-3</strain>
    </source>
</reference>
<dbReference type="GO" id="GO:0005886">
    <property type="term" value="C:plasma membrane"/>
    <property type="evidence" value="ECO:0007669"/>
    <property type="project" value="TreeGrafter"/>
</dbReference>
<dbReference type="OrthoDB" id="843080at2"/>
<organism evidence="2 3">
    <name type="scientific">Hymenobacter persicinus</name>
    <dbReference type="NCBI Taxonomy" id="2025506"/>
    <lineage>
        <taxon>Bacteria</taxon>
        <taxon>Pseudomonadati</taxon>
        <taxon>Bacteroidota</taxon>
        <taxon>Cytophagia</taxon>
        <taxon>Cytophagales</taxon>
        <taxon>Hymenobacteraceae</taxon>
        <taxon>Hymenobacter</taxon>
    </lineage>
</organism>
<protein>
    <submittedName>
        <fullName evidence="2">Uncharacterized protein</fullName>
    </submittedName>
</protein>
<dbReference type="RefSeq" id="WP_129920167.1">
    <property type="nucleotide sequence ID" value="NZ_SEWE01000008.1"/>
</dbReference>
<evidence type="ECO:0000313" key="2">
    <source>
        <dbReference type="EMBL" id="RYU81863.1"/>
    </source>
</evidence>
<gene>
    <name evidence="2" type="ORF">EWM57_05635</name>
</gene>
<sequence length="1111" mass="123715">MKWSTLRRVLLAGFLLLLLALGVGAWLLGSSYGHRYLAQQLRQRLARNSELVLAPFEVELSPWRDFPHLTASLRHLALTDTAYRQRVPVFRVGRADARLELADLLRGRVRVTRLTVSDVEFNERVDVHGRSWGLHGKKRGDRTGRGPTFDLALDSLIVHRFRITSRNEYARSSFGASVKLARLTVQIRRGVLHTTGTLDGALDYLRNPGGTLFEREPVWARVHYQYAFRPHQGTIYATRATLNGDTIRIRGTHATAPHQPGTRLHLEFAGYQPLTEVLRAALPKTIHPYLAGATSPSKAHVRYTIQGLSGPTVSPHNVLKFGLRGARLLWPDSTRRINHWDLLGTYDNGPGHSPQTTSLTLNHCRINSSAGTLDASMLLLDFTRPFVSGRVRGRTELAQLAALVSPGVWRARRGTAELDVRLRGLLPAAPTQRMTGPAQKSMAVRGTVTLRDASFVVPDRGADMSALNVRIGLQNNVWTLSNASGVLNRMRFRAAATTTDLFDYLIDQHATTRIRGNFTVDELRVAELRELLRPIPRRRLPGGIERRRPRPAPASVANLGSGLVPPGMLLNVHLRCGRLLLPADTLTNLAVTVRHDGRSVQLTDLAGELWGGRVQGTAFWPTDTTRRVAPINFRLGVRFGTISYRRFLAKLTRPPQRPAKAPASPALRELLLAANGRLTCDVARVQLPDGEDLRGLHLTLNKAGSTVQLPLLRFTTTRGGTGRASASARVEGNRLVAADASLDLRYQTLDVQKLLLLASFNPKTDPDDEDDEELLAGSDSTSQALTQGLDRQARRAARQARRAQLNSQPARKPAGTIISNGILTAVLRVQADNVRYAALTGRDFRLVSHLSKGEARLDDCSLEALRGRLSLRGRMITDAGRNHHPLHVQMLLQDMQLTDLFGDLTAMKLNVLGADNIRGTLRCAADVRTDLDATFLPVFDRTLGYLKTDIRDLELLNVEALSQALKFMKQERTGHLFFEPVSTQFLLNRGELLIPDLDLNSNLSNLQISGRYSLDGRADLFVGLNPLQALFGNNAKRVERIRNNEPVRRTGRLTYLSLRRTEPGTKYKVGLFKRAEQRQQQAELLEQCRQLLRTQRLDTTLRLLRNSEIVK</sequence>
<comment type="caution">
    <text evidence="2">The sequence shown here is derived from an EMBL/GenBank/DDBJ whole genome shotgun (WGS) entry which is preliminary data.</text>
</comment>
<dbReference type="PANTHER" id="PTHR30441">
    <property type="entry name" value="DUF748 DOMAIN-CONTAINING PROTEIN"/>
    <property type="match status" value="1"/>
</dbReference>
<keyword evidence="3" id="KW-1185">Reference proteome</keyword>
<dbReference type="InterPro" id="IPR052894">
    <property type="entry name" value="AsmA-related"/>
</dbReference>
<name>A0A4Q5LDR0_9BACT</name>
<proteinExistence type="predicted"/>
<dbReference type="PANTHER" id="PTHR30441:SF4">
    <property type="entry name" value="PROTEIN ASMA"/>
    <property type="match status" value="1"/>
</dbReference>
<dbReference type="AlphaFoldDB" id="A0A4Q5LDR0"/>
<evidence type="ECO:0000313" key="3">
    <source>
        <dbReference type="Proteomes" id="UP000294155"/>
    </source>
</evidence>
<dbReference type="Proteomes" id="UP000294155">
    <property type="component" value="Unassembled WGS sequence"/>
</dbReference>
<dbReference type="EMBL" id="SEWE01000008">
    <property type="protein sequence ID" value="RYU81863.1"/>
    <property type="molecule type" value="Genomic_DNA"/>
</dbReference>
<dbReference type="GO" id="GO:0090313">
    <property type="term" value="P:regulation of protein targeting to membrane"/>
    <property type="evidence" value="ECO:0007669"/>
    <property type="project" value="TreeGrafter"/>
</dbReference>
<feature type="region of interest" description="Disordered" evidence="1">
    <location>
        <begin position="763"/>
        <end position="789"/>
    </location>
</feature>
<accession>A0A4Q5LDR0</accession>